<keyword evidence="5" id="KW-1185">Reference proteome</keyword>
<comment type="similarity">
    <text evidence="1">Belongs to the plant acyltransferase family.</text>
</comment>
<dbReference type="AlphaFoldDB" id="W9QXH0"/>
<dbReference type="PANTHER" id="PTHR31623">
    <property type="entry name" value="F21J9.9"/>
    <property type="match status" value="1"/>
</dbReference>
<evidence type="ECO:0000256" key="1">
    <source>
        <dbReference type="ARBA" id="ARBA00009861"/>
    </source>
</evidence>
<keyword evidence="2 4" id="KW-0808">Transferase</keyword>
<evidence type="ECO:0000313" key="4">
    <source>
        <dbReference type="EMBL" id="EXB49717.1"/>
    </source>
</evidence>
<evidence type="ECO:0000313" key="5">
    <source>
        <dbReference type="Proteomes" id="UP000030645"/>
    </source>
</evidence>
<dbReference type="GO" id="GO:0016746">
    <property type="term" value="F:acyltransferase activity"/>
    <property type="evidence" value="ECO:0007669"/>
    <property type="project" value="UniProtKB-KW"/>
</dbReference>
<keyword evidence="3 4" id="KW-0012">Acyltransferase</keyword>
<evidence type="ECO:0000256" key="3">
    <source>
        <dbReference type="ARBA" id="ARBA00023315"/>
    </source>
</evidence>
<dbReference type="InterPro" id="IPR023213">
    <property type="entry name" value="CAT-like_dom_sf"/>
</dbReference>
<name>W9QXH0_9ROSA</name>
<sequence>MIAAFDAEAATSISTNPLWSSRQDFRLKDNTCIECSDGGAYFIEARINCQLFDFVKEPDPNFFSHLLPTSVPKGAELVGKVVLLIQLTVLKCGGTAVSVCASHKIADASSMCEFIKSWAAMARDHDEVVHPEFIGASMMRPTTDPSIEGRLEAPGESFITKSLSIHNRVLKTVAILPNCELAHENGAAGARSCHRKSHLGFPVVVEEASKAEVGDIVAKMRKGLTEFYNEKANRFKGENGY</sequence>
<accession>W9QXH0</accession>
<organism evidence="4 5">
    <name type="scientific">Morus notabilis</name>
    <dbReference type="NCBI Taxonomy" id="981085"/>
    <lineage>
        <taxon>Eukaryota</taxon>
        <taxon>Viridiplantae</taxon>
        <taxon>Streptophyta</taxon>
        <taxon>Embryophyta</taxon>
        <taxon>Tracheophyta</taxon>
        <taxon>Spermatophyta</taxon>
        <taxon>Magnoliopsida</taxon>
        <taxon>eudicotyledons</taxon>
        <taxon>Gunneridae</taxon>
        <taxon>Pentapetalae</taxon>
        <taxon>rosids</taxon>
        <taxon>fabids</taxon>
        <taxon>Rosales</taxon>
        <taxon>Moraceae</taxon>
        <taxon>Moreae</taxon>
        <taxon>Morus</taxon>
    </lineage>
</organism>
<dbReference type="Pfam" id="PF02458">
    <property type="entry name" value="Transferase"/>
    <property type="match status" value="1"/>
</dbReference>
<evidence type="ECO:0000256" key="2">
    <source>
        <dbReference type="ARBA" id="ARBA00022679"/>
    </source>
</evidence>
<gene>
    <name evidence="4" type="ORF">L484_006268</name>
</gene>
<proteinExistence type="inferred from homology"/>
<dbReference type="Proteomes" id="UP000030645">
    <property type="component" value="Unassembled WGS sequence"/>
</dbReference>
<protein>
    <submittedName>
        <fullName evidence="4">BAHD acyltransferase</fullName>
    </submittedName>
</protein>
<dbReference type="Gene3D" id="3.30.559.10">
    <property type="entry name" value="Chloramphenicol acetyltransferase-like domain"/>
    <property type="match status" value="1"/>
</dbReference>
<reference evidence="5" key="1">
    <citation type="submission" date="2013-01" db="EMBL/GenBank/DDBJ databases">
        <title>Draft Genome Sequence of a Mulberry Tree, Morus notabilis C.K. Schneid.</title>
        <authorList>
            <person name="He N."/>
            <person name="Zhao S."/>
        </authorList>
    </citation>
    <scope>NUCLEOTIDE SEQUENCE</scope>
</reference>
<dbReference type="STRING" id="981085.W9QXH0"/>
<dbReference type="PANTHER" id="PTHR31623:SF128">
    <property type="entry name" value="SALUTARIDINOL 7-O-ACETYLTRANSFERASE-LIKE"/>
    <property type="match status" value="1"/>
</dbReference>
<dbReference type="EMBL" id="KE343947">
    <property type="protein sequence ID" value="EXB49717.1"/>
    <property type="molecule type" value="Genomic_DNA"/>
</dbReference>